<dbReference type="InterPro" id="IPR011990">
    <property type="entry name" value="TPR-like_helical_dom_sf"/>
</dbReference>
<dbReference type="Gene3D" id="1.25.40.10">
    <property type="entry name" value="Tetratricopeptide repeat domain"/>
    <property type="match status" value="1"/>
</dbReference>
<dbReference type="RefSeq" id="WP_315877897.1">
    <property type="nucleotide sequence ID" value="NZ_JAWCTQ010000012.1"/>
</dbReference>
<evidence type="ECO:0008006" key="3">
    <source>
        <dbReference type="Google" id="ProtNLM"/>
    </source>
</evidence>
<gene>
    <name evidence="1" type="ORF">RND61_12150</name>
</gene>
<organism evidence="1 2">
    <name type="scientific">Streptomyces tamarix</name>
    <dbReference type="NCBI Taxonomy" id="3078565"/>
    <lineage>
        <taxon>Bacteria</taxon>
        <taxon>Bacillati</taxon>
        <taxon>Actinomycetota</taxon>
        <taxon>Actinomycetes</taxon>
        <taxon>Kitasatosporales</taxon>
        <taxon>Streptomycetaceae</taxon>
        <taxon>Streptomyces</taxon>
    </lineage>
</organism>
<evidence type="ECO:0000313" key="1">
    <source>
        <dbReference type="EMBL" id="MDT9682817.1"/>
    </source>
</evidence>
<evidence type="ECO:0000313" key="2">
    <source>
        <dbReference type="Proteomes" id="UP001250181"/>
    </source>
</evidence>
<reference evidence="1 2" key="1">
    <citation type="submission" date="2023-09" db="EMBL/GenBank/DDBJ databases">
        <title>Streptomyces sp. nov.: A antagonism against Alternaria gaisen Producing Streptochlin, Isolated from Tamarix root soil.</title>
        <authorList>
            <person name="Chen Y."/>
        </authorList>
    </citation>
    <scope>NUCLEOTIDE SEQUENCE [LARGE SCALE GENOMIC DNA]</scope>
    <source>
        <strain evidence="1 2">TRM76323</strain>
    </source>
</reference>
<comment type="caution">
    <text evidence="1">The sequence shown here is derived from an EMBL/GenBank/DDBJ whole genome shotgun (WGS) entry which is preliminary data.</text>
</comment>
<dbReference type="SUPFAM" id="SSF48452">
    <property type="entry name" value="TPR-like"/>
    <property type="match status" value="1"/>
</dbReference>
<keyword evidence="2" id="KW-1185">Reference proteome</keyword>
<protein>
    <recommendedName>
        <fullName evidence="3">Regulatory protein</fullName>
    </recommendedName>
</protein>
<dbReference type="Proteomes" id="UP001250181">
    <property type="component" value="Unassembled WGS sequence"/>
</dbReference>
<proteinExistence type="predicted"/>
<accession>A0ABU3QJ99</accession>
<sequence length="454" mass="49669">MGGLESGISKKEFGILRSLIKEAGWSGEDFAKAVNSVGAEAGLALRYSRASVSQWTAGGRPRPPVPHVIAEALSRRLGRAVTAADIGWDDALGRWGDRSLPERLAELAAAAGSDRDAASRVAVYHLAALEDVGWRGARDRPLGAGGQAGPLGREELEVAAIMVRLLSEADRIYGAGPFKSAASGYLAQMVGLWLRAPVDEGLRTGFLAVASQLARLSGFMSFDDEAHGAAQRFYRVSLDLAVESNRPDEYAWTLRRMSGQAHSLGHFRSAMNLAKSASELRIPPAGRASVLSQVAIALAATGERAQALREIRRAENLVVQEEALPTSRETREIREYHYGVFVFDRAVLLSHLGDWEGAVENLRESLQYWSLTERRSRAIVLSRLAELQLRQGHLEQAVVTWHSFLDHYPSLNSRRLHRGMDNMRTHLAAFGRNPTAKELLRRAAHVTRTSSNSG</sequence>
<name>A0ABU3QJ99_9ACTN</name>
<dbReference type="EMBL" id="JAWCTQ010000012">
    <property type="protein sequence ID" value="MDT9682817.1"/>
    <property type="molecule type" value="Genomic_DNA"/>
</dbReference>